<keyword evidence="2" id="KW-1185">Reference proteome</keyword>
<comment type="caution">
    <text evidence="1">The sequence shown here is derived from an EMBL/GenBank/DDBJ whole genome shotgun (WGS) entry which is preliminary data.</text>
</comment>
<dbReference type="EMBL" id="SRLO01000264">
    <property type="protein sequence ID" value="TNN63847.1"/>
    <property type="molecule type" value="Genomic_DNA"/>
</dbReference>
<accession>A0A4Z2HD90</accession>
<name>A0A4Z2HD90_9TELE</name>
<reference evidence="1 2" key="1">
    <citation type="submission" date="2019-03" db="EMBL/GenBank/DDBJ databases">
        <title>First draft genome of Liparis tanakae, snailfish: a comprehensive survey of snailfish specific genes.</title>
        <authorList>
            <person name="Kim W."/>
            <person name="Song I."/>
            <person name="Jeong J.-H."/>
            <person name="Kim D."/>
            <person name="Kim S."/>
            <person name="Ryu S."/>
            <person name="Song J.Y."/>
            <person name="Lee S.K."/>
        </authorList>
    </citation>
    <scope>NUCLEOTIDE SEQUENCE [LARGE SCALE GENOMIC DNA]</scope>
    <source>
        <tissue evidence="1">Muscle</tissue>
    </source>
</reference>
<evidence type="ECO:0000313" key="1">
    <source>
        <dbReference type="EMBL" id="TNN63847.1"/>
    </source>
</evidence>
<sequence>MHLGKRERASIGGEGVSSGGVFGFESFNFLVLRAAEEKTGMNTQKRELQLKGRHPEMRLDFNKRSAEKVNRLPWSRIRLSLRLCPTERFRTQQFGEMGAHRSRTFTLLSVSNLGARFSIPVVRSDAK</sequence>
<organism evidence="1 2">
    <name type="scientific">Liparis tanakae</name>
    <name type="common">Tanaka's snailfish</name>
    <dbReference type="NCBI Taxonomy" id="230148"/>
    <lineage>
        <taxon>Eukaryota</taxon>
        <taxon>Metazoa</taxon>
        <taxon>Chordata</taxon>
        <taxon>Craniata</taxon>
        <taxon>Vertebrata</taxon>
        <taxon>Euteleostomi</taxon>
        <taxon>Actinopterygii</taxon>
        <taxon>Neopterygii</taxon>
        <taxon>Teleostei</taxon>
        <taxon>Neoteleostei</taxon>
        <taxon>Acanthomorphata</taxon>
        <taxon>Eupercaria</taxon>
        <taxon>Perciformes</taxon>
        <taxon>Cottioidei</taxon>
        <taxon>Cottales</taxon>
        <taxon>Liparidae</taxon>
        <taxon>Liparis</taxon>
    </lineage>
</organism>
<dbReference type="Proteomes" id="UP000314294">
    <property type="component" value="Unassembled WGS sequence"/>
</dbReference>
<proteinExistence type="predicted"/>
<dbReference type="AlphaFoldDB" id="A0A4Z2HD90"/>
<protein>
    <submittedName>
        <fullName evidence="1">Uncharacterized protein</fullName>
    </submittedName>
</protein>
<gene>
    <name evidence="1" type="ORF">EYF80_025906</name>
</gene>
<evidence type="ECO:0000313" key="2">
    <source>
        <dbReference type="Proteomes" id="UP000314294"/>
    </source>
</evidence>